<name>A0A644YYF8_9ZZZZ</name>
<sequence length="154" mass="16071">MENVETALRCCCAFLSLFFKCLAGALWKGRNGVGSGENQQEGGLANLAARDGSGAAQWRGHRAAGGHPGGQDQPHAHHGGAGRADVGPRAGGWPRRHRRACARAQCGDGVPAVHQLPVADRGAEHRVTAQIAGAQERRCAGERAGRAAAYRHVS</sequence>
<evidence type="ECO:0000313" key="2">
    <source>
        <dbReference type="EMBL" id="MPM33655.1"/>
    </source>
</evidence>
<gene>
    <name evidence="2" type="ORF">SDC9_80232</name>
</gene>
<evidence type="ECO:0000256" key="1">
    <source>
        <dbReference type="SAM" id="MobiDB-lite"/>
    </source>
</evidence>
<proteinExistence type="predicted"/>
<protein>
    <submittedName>
        <fullName evidence="2">Uncharacterized protein</fullName>
    </submittedName>
</protein>
<dbReference type="EMBL" id="VSSQ01006721">
    <property type="protein sequence ID" value="MPM33655.1"/>
    <property type="molecule type" value="Genomic_DNA"/>
</dbReference>
<comment type="caution">
    <text evidence="2">The sequence shown here is derived from an EMBL/GenBank/DDBJ whole genome shotgun (WGS) entry which is preliminary data.</text>
</comment>
<dbReference type="AlphaFoldDB" id="A0A644YYF8"/>
<accession>A0A644YYF8</accession>
<organism evidence="2">
    <name type="scientific">bioreactor metagenome</name>
    <dbReference type="NCBI Taxonomy" id="1076179"/>
    <lineage>
        <taxon>unclassified sequences</taxon>
        <taxon>metagenomes</taxon>
        <taxon>ecological metagenomes</taxon>
    </lineage>
</organism>
<reference evidence="2" key="1">
    <citation type="submission" date="2019-08" db="EMBL/GenBank/DDBJ databases">
        <authorList>
            <person name="Kucharzyk K."/>
            <person name="Murdoch R.W."/>
            <person name="Higgins S."/>
            <person name="Loffler F."/>
        </authorList>
    </citation>
    <scope>NUCLEOTIDE SEQUENCE</scope>
</reference>
<feature type="region of interest" description="Disordered" evidence="1">
    <location>
        <begin position="51"/>
        <end position="94"/>
    </location>
</feature>